<feature type="domain" description="D-isomer specific 2-hydroxyacid dehydrogenase catalytic" evidence="4">
    <location>
        <begin position="42"/>
        <end position="351"/>
    </location>
</feature>
<comment type="caution">
    <text evidence="6">The sequence shown here is derived from an EMBL/GenBank/DDBJ whole genome shotgun (WGS) entry which is preliminary data.</text>
</comment>
<dbReference type="GO" id="GO:0005829">
    <property type="term" value="C:cytosol"/>
    <property type="evidence" value="ECO:0007669"/>
    <property type="project" value="TreeGrafter"/>
</dbReference>
<dbReference type="InterPro" id="IPR050223">
    <property type="entry name" value="D-isomer_2-hydroxyacid_DH"/>
</dbReference>
<evidence type="ECO:0000256" key="2">
    <source>
        <dbReference type="ARBA" id="ARBA00073306"/>
    </source>
</evidence>
<dbReference type="GO" id="GO:0030267">
    <property type="term" value="F:glyoxylate reductase (NADPH) activity"/>
    <property type="evidence" value="ECO:0007669"/>
    <property type="project" value="TreeGrafter"/>
</dbReference>
<evidence type="ECO:0000256" key="1">
    <source>
        <dbReference type="ARBA" id="ARBA00023002"/>
    </source>
</evidence>
<evidence type="ECO:0000313" key="7">
    <source>
        <dbReference type="Proteomes" id="UP001497497"/>
    </source>
</evidence>
<dbReference type="InterPro" id="IPR036291">
    <property type="entry name" value="NAD(P)-bd_dom_sf"/>
</dbReference>
<dbReference type="SUPFAM" id="SSF52283">
    <property type="entry name" value="Formate/glycerate dehydrogenase catalytic domain-like"/>
    <property type="match status" value="1"/>
</dbReference>
<dbReference type="InterPro" id="IPR029753">
    <property type="entry name" value="D-isomer_DH_CS"/>
</dbReference>
<dbReference type="GO" id="GO:0008465">
    <property type="term" value="F:hydroxypyruvate reductase (NADH) activity"/>
    <property type="evidence" value="ECO:0007669"/>
    <property type="project" value="TreeGrafter"/>
</dbReference>
<dbReference type="SUPFAM" id="SSF51735">
    <property type="entry name" value="NAD(P)-binding Rossmann-fold domains"/>
    <property type="match status" value="1"/>
</dbReference>
<reference evidence="6 7" key="1">
    <citation type="submission" date="2024-04" db="EMBL/GenBank/DDBJ databases">
        <authorList>
            <consortium name="Genoscope - CEA"/>
            <person name="William W."/>
        </authorList>
    </citation>
    <scope>NUCLEOTIDE SEQUENCE [LARGE SCALE GENOMIC DNA]</scope>
</reference>
<sequence length="356" mass="39092">MQVFRPLLFISRVQRFCLRSQSVLFTANKFNKMSTQNRPRVFISRRIPEKGYALIASECEIISWNFDDPPPRNEYLSTVKGINGLFCLLTDKIDVELLNEAGPSLQVVSTMSVGYDHIDVMECNKRNILLGYTPGILTNATAELTMALLLATSRRLKEGIRAVQTGEWGTWKPMWLCGPGLDGATVGIVGLGRIGFAIAKCLKPFGVAKIVYSGRSEKEEAKEINAEYKSFDELLKISDFVIACCALTSETKELFNRDAFKKMKPSAVFINSSRGGIVNQDDLYKALESGEIGAAGLDVTSPEPLPVDSPLLKLDNCIVIPHIGSATHSTREAMAVLAARNLLAGLKGLPMPCQLK</sequence>
<dbReference type="InterPro" id="IPR006139">
    <property type="entry name" value="D-isomer_2_OHA_DH_cat_dom"/>
</dbReference>
<dbReference type="EMBL" id="CAXITT010000688">
    <property type="protein sequence ID" value="CAL1545206.1"/>
    <property type="molecule type" value="Genomic_DNA"/>
</dbReference>
<dbReference type="GO" id="GO:0051287">
    <property type="term" value="F:NAD binding"/>
    <property type="evidence" value="ECO:0007669"/>
    <property type="project" value="InterPro"/>
</dbReference>
<keyword evidence="1 3" id="KW-0560">Oxidoreductase</keyword>
<dbReference type="Pfam" id="PF02826">
    <property type="entry name" value="2-Hacid_dh_C"/>
    <property type="match status" value="1"/>
</dbReference>
<protein>
    <recommendedName>
        <fullName evidence="2">Glyoxylate reductase/hydroxypyruvate reductase</fullName>
    </recommendedName>
</protein>
<name>A0AAV2IE67_LYMST</name>
<keyword evidence="7" id="KW-1185">Reference proteome</keyword>
<dbReference type="PANTHER" id="PTHR10996:SF277">
    <property type="entry name" value="GLYOXYLATE REDUCTASE_HYDROXYPYRUVATE REDUCTASE"/>
    <property type="match status" value="1"/>
</dbReference>
<evidence type="ECO:0000259" key="4">
    <source>
        <dbReference type="Pfam" id="PF00389"/>
    </source>
</evidence>
<proteinExistence type="inferred from homology"/>
<dbReference type="CDD" id="cd05301">
    <property type="entry name" value="GDH"/>
    <property type="match status" value="1"/>
</dbReference>
<evidence type="ECO:0000313" key="6">
    <source>
        <dbReference type="EMBL" id="CAL1545206.1"/>
    </source>
</evidence>
<dbReference type="InterPro" id="IPR006140">
    <property type="entry name" value="D-isomer_DH_NAD-bd"/>
</dbReference>
<feature type="domain" description="D-isomer specific 2-hydroxyacid dehydrogenase NAD-binding" evidence="5">
    <location>
        <begin position="146"/>
        <end position="324"/>
    </location>
</feature>
<dbReference type="AlphaFoldDB" id="A0AAV2IE67"/>
<gene>
    <name evidence="6" type="ORF">GSLYS_00018689001</name>
</gene>
<dbReference type="Pfam" id="PF00389">
    <property type="entry name" value="2-Hacid_dh"/>
    <property type="match status" value="1"/>
</dbReference>
<dbReference type="Proteomes" id="UP001497497">
    <property type="component" value="Unassembled WGS sequence"/>
</dbReference>
<comment type="similarity">
    <text evidence="3">Belongs to the D-isomer specific 2-hydroxyacid dehydrogenase family.</text>
</comment>
<dbReference type="Gene3D" id="3.40.50.720">
    <property type="entry name" value="NAD(P)-binding Rossmann-like Domain"/>
    <property type="match status" value="2"/>
</dbReference>
<evidence type="ECO:0000259" key="5">
    <source>
        <dbReference type="Pfam" id="PF02826"/>
    </source>
</evidence>
<accession>A0AAV2IE67</accession>
<dbReference type="PANTHER" id="PTHR10996">
    <property type="entry name" value="2-HYDROXYACID DEHYDROGENASE-RELATED"/>
    <property type="match status" value="1"/>
</dbReference>
<organism evidence="6 7">
    <name type="scientific">Lymnaea stagnalis</name>
    <name type="common">Great pond snail</name>
    <name type="synonym">Helix stagnalis</name>
    <dbReference type="NCBI Taxonomy" id="6523"/>
    <lineage>
        <taxon>Eukaryota</taxon>
        <taxon>Metazoa</taxon>
        <taxon>Spiralia</taxon>
        <taxon>Lophotrochozoa</taxon>
        <taxon>Mollusca</taxon>
        <taxon>Gastropoda</taxon>
        <taxon>Heterobranchia</taxon>
        <taxon>Euthyneura</taxon>
        <taxon>Panpulmonata</taxon>
        <taxon>Hygrophila</taxon>
        <taxon>Lymnaeoidea</taxon>
        <taxon>Lymnaeidae</taxon>
        <taxon>Lymnaea</taxon>
    </lineage>
</organism>
<evidence type="ECO:0000256" key="3">
    <source>
        <dbReference type="RuleBase" id="RU003719"/>
    </source>
</evidence>
<dbReference type="PROSITE" id="PS00671">
    <property type="entry name" value="D_2_HYDROXYACID_DH_3"/>
    <property type="match status" value="1"/>
</dbReference>
<dbReference type="FunFam" id="3.40.50.720:FF:000026">
    <property type="entry name" value="Glyoxylate/hydroxypyruvate reductase B"/>
    <property type="match status" value="1"/>
</dbReference>